<dbReference type="AlphaFoldDB" id="A0A4S8KPC7"/>
<dbReference type="InterPro" id="IPR041078">
    <property type="entry name" value="Plavaka"/>
</dbReference>
<keyword evidence="2" id="KW-1185">Reference proteome</keyword>
<dbReference type="Proteomes" id="UP000297245">
    <property type="component" value="Unassembled WGS sequence"/>
</dbReference>
<evidence type="ECO:0000313" key="1">
    <source>
        <dbReference type="EMBL" id="THU77512.1"/>
    </source>
</evidence>
<organism evidence="1 2">
    <name type="scientific">Dendrothele bispora (strain CBS 962.96)</name>
    <dbReference type="NCBI Taxonomy" id="1314807"/>
    <lineage>
        <taxon>Eukaryota</taxon>
        <taxon>Fungi</taxon>
        <taxon>Dikarya</taxon>
        <taxon>Basidiomycota</taxon>
        <taxon>Agaricomycotina</taxon>
        <taxon>Agaricomycetes</taxon>
        <taxon>Agaricomycetidae</taxon>
        <taxon>Agaricales</taxon>
        <taxon>Agaricales incertae sedis</taxon>
        <taxon>Dendrothele</taxon>
    </lineage>
</organism>
<evidence type="ECO:0000313" key="2">
    <source>
        <dbReference type="Proteomes" id="UP000297245"/>
    </source>
</evidence>
<proteinExistence type="predicted"/>
<protein>
    <submittedName>
        <fullName evidence="1">Uncharacterized protein</fullName>
    </submittedName>
</protein>
<accession>A0A4S8KPC7</accession>
<dbReference type="Pfam" id="PF18759">
    <property type="entry name" value="Plavaka"/>
    <property type="match status" value="1"/>
</dbReference>
<name>A0A4S8KPC7_DENBC</name>
<reference evidence="1 2" key="1">
    <citation type="journal article" date="2019" name="Nat. Ecol. Evol.">
        <title>Megaphylogeny resolves global patterns of mushroom evolution.</title>
        <authorList>
            <person name="Varga T."/>
            <person name="Krizsan K."/>
            <person name="Foldi C."/>
            <person name="Dima B."/>
            <person name="Sanchez-Garcia M."/>
            <person name="Sanchez-Ramirez S."/>
            <person name="Szollosi G.J."/>
            <person name="Szarkandi J.G."/>
            <person name="Papp V."/>
            <person name="Albert L."/>
            <person name="Andreopoulos W."/>
            <person name="Angelini C."/>
            <person name="Antonin V."/>
            <person name="Barry K.W."/>
            <person name="Bougher N.L."/>
            <person name="Buchanan P."/>
            <person name="Buyck B."/>
            <person name="Bense V."/>
            <person name="Catcheside P."/>
            <person name="Chovatia M."/>
            <person name="Cooper J."/>
            <person name="Damon W."/>
            <person name="Desjardin D."/>
            <person name="Finy P."/>
            <person name="Geml J."/>
            <person name="Haridas S."/>
            <person name="Hughes K."/>
            <person name="Justo A."/>
            <person name="Karasinski D."/>
            <person name="Kautmanova I."/>
            <person name="Kiss B."/>
            <person name="Kocsube S."/>
            <person name="Kotiranta H."/>
            <person name="LaButti K.M."/>
            <person name="Lechner B.E."/>
            <person name="Liimatainen K."/>
            <person name="Lipzen A."/>
            <person name="Lukacs Z."/>
            <person name="Mihaltcheva S."/>
            <person name="Morgado L.N."/>
            <person name="Niskanen T."/>
            <person name="Noordeloos M.E."/>
            <person name="Ohm R.A."/>
            <person name="Ortiz-Santana B."/>
            <person name="Ovrebo C."/>
            <person name="Racz N."/>
            <person name="Riley R."/>
            <person name="Savchenko A."/>
            <person name="Shiryaev A."/>
            <person name="Soop K."/>
            <person name="Spirin V."/>
            <person name="Szebenyi C."/>
            <person name="Tomsovsky M."/>
            <person name="Tulloss R.E."/>
            <person name="Uehling J."/>
            <person name="Grigoriev I.V."/>
            <person name="Vagvolgyi C."/>
            <person name="Papp T."/>
            <person name="Martin F.M."/>
            <person name="Miettinen O."/>
            <person name="Hibbett D.S."/>
            <person name="Nagy L.G."/>
        </authorList>
    </citation>
    <scope>NUCLEOTIDE SEQUENCE [LARGE SCALE GENOMIC DNA]</scope>
    <source>
        <strain evidence="1 2">CBS 962.96</strain>
    </source>
</reference>
<dbReference type="EMBL" id="ML180416">
    <property type="protein sequence ID" value="THU77512.1"/>
    <property type="molecule type" value="Genomic_DNA"/>
</dbReference>
<sequence length="596" mass="68051">MTTTLTTTTSTATLTTLTTTATIISTTTATIISTTTVTIISTTTTTIISTTITTITSTTTLATTASSTTSGCVRYCSKIMRMSNPWSPFVGEVEFRTADLLYREVKMSQANADKLFNIWTLSMQKHNNVSPFPNHDTMYESIDSIPLGSAPWRCFQTVPERDQPPDAPEWKRTEYQVWYWDPETVITNMLNNPDFADAFDVCPYIELKKSDGVWRWSDFMSGNYAWTQAGAMLVPVILGSDKTTVSVATGNVEYYPLYLSIGNIHNNVRRAHRNAVIPVGFLVIPKSDREYDNDPEFRRFKKKLYHASTTGILQSLKPAMTQPVVRRCPDGYYRRVLYDLAAYIADYPEQVYLAGVVQDWCLKCTAPQNNLDAAAGPRSWEHTEALLDEFGGDGRILWDNYGIDDGPFTHNFPWADIHVMLTSDLLHQVIKGTFKDHLVEWVYDYFVLTHGDAKVKTIMDDIDCRLAATPAFPGLCRFPHGRHFKQWTGDDSKALMKIFLPAVASYLPDEMMQCLRAFLDFCYLVRRQDIDEQTLSNIDTVLQRFHHYRNVFIETGVRDDFSLPRQHSLVSKMITLQYKSEWLSRRNRSLYNLKYI</sequence>
<gene>
    <name evidence="1" type="ORF">K435DRAFT_824316</name>
</gene>
<dbReference type="OrthoDB" id="3199698at2759"/>